<feature type="domain" description="Rhodanese" evidence="1">
    <location>
        <begin position="17"/>
        <end position="102"/>
    </location>
</feature>
<dbReference type="PROSITE" id="PS00380">
    <property type="entry name" value="RHODANESE_1"/>
    <property type="match status" value="1"/>
</dbReference>
<dbReference type="AlphaFoldDB" id="A0A1G9BYL9"/>
<dbReference type="InterPro" id="IPR001763">
    <property type="entry name" value="Rhodanese-like_dom"/>
</dbReference>
<evidence type="ECO:0000313" key="3">
    <source>
        <dbReference type="Proteomes" id="UP000199213"/>
    </source>
</evidence>
<dbReference type="GO" id="GO:0004792">
    <property type="term" value="F:thiosulfate-cyanide sulfurtransferase activity"/>
    <property type="evidence" value="ECO:0007669"/>
    <property type="project" value="InterPro"/>
</dbReference>
<dbReference type="PANTHER" id="PTHR45431:SF3">
    <property type="entry name" value="RHODANESE-LIKE DOMAIN-CONTAINING PROTEIN 15, CHLOROPLASTIC"/>
    <property type="match status" value="1"/>
</dbReference>
<dbReference type="SUPFAM" id="SSF52821">
    <property type="entry name" value="Rhodanese/Cell cycle control phosphatase"/>
    <property type="match status" value="1"/>
</dbReference>
<gene>
    <name evidence="2" type="ORF">SAMN04487820_10812</name>
</gene>
<dbReference type="CDD" id="cd00158">
    <property type="entry name" value="RHOD"/>
    <property type="match status" value="1"/>
</dbReference>
<reference evidence="3" key="1">
    <citation type="submission" date="2016-10" db="EMBL/GenBank/DDBJ databases">
        <authorList>
            <person name="Varghese N."/>
            <person name="Submissions S."/>
        </authorList>
    </citation>
    <scope>NUCLEOTIDE SEQUENCE [LARGE SCALE GENOMIC DNA]</scope>
    <source>
        <strain evidence="3">DSM 45460</strain>
    </source>
</reference>
<protein>
    <submittedName>
        <fullName evidence="2">Rhodanese-related sulfurtransferase</fullName>
    </submittedName>
</protein>
<dbReference type="RefSeq" id="WP_092628833.1">
    <property type="nucleotide sequence ID" value="NZ_FNFM01000008.1"/>
</dbReference>
<dbReference type="Gene3D" id="3.40.250.10">
    <property type="entry name" value="Rhodanese-like domain"/>
    <property type="match status" value="1"/>
</dbReference>
<accession>A0A1G9BYL9</accession>
<dbReference type="InterPro" id="IPR036873">
    <property type="entry name" value="Rhodanese-like_dom_sf"/>
</dbReference>
<evidence type="ECO:0000259" key="1">
    <source>
        <dbReference type="PROSITE" id="PS50206"/>
    </source>
</evidence>
<dbReference type="Pfam" id="PF00581">
    <property type="entry name" value="Rhodanese"/>
    <property type="match status" value="1"/>
</dbReference>
<evidence type="ECO:0000313" key="2">
    <source>
        <dbReference type="EMBL" id="SDK44538.1"/>
    </source>
</evidence>
<name>A0A1G9BYL9_ACTMZ</name>
<dbReference type="InterPro" id="IPR052367">
    <property type="entry name" value="Thiosulfate_ST/Rhodanese-like"/>
</dbReference>
<keyword evidence="2" id="KW-0808">Transferase</keyword>
<dbReference type="PROSITE" id="PS50206">
    <property type="entry name" value="RHODANESE_3"/>
    <property type="match status" value="1"/>
</dbReference>
<dbReference type="EMBL" id="FNFM01000008">
    <property type="protein sequence ID" value="SDK44538.1"/>
    <property type="molecule type" value="Genomic_DNA"/>
</dbReference>
<dbReference type="Proteomes" id="UP000199213">
    <property type="component" value="Unassembled WGS sequence"/>
</dbReference>
<organism evidence="2 3">
    <name type="scientific">Actinopolyspora mzabensis</name>
    <dbReference type="NCBI Taxonomy" id="995066"/>
    <lineage>
        <taxon>Bacteria</taxon>
        <taxon>Bacillati</taxon>
        <taxon>Actinomycetota</taxon>
        <taxon>Actinomycetes</taxon>
        <taxon>Actinopolysporales</taxon>
        <taxon>Actinopolysporaceae</taxon>
        <taxon>Actinopolyspora</taxon>
    </lineage>
</organism>
<proteinExistence type="predicted"/>
<dbReference type="OrthoDB" id="9800872at2"/>
<dbReference type="SMART" id="SM00450">
    <property type="entry name" value="RHOD"/>
    <property type="match status" value="1"/>
</dbReference>
<dbReference type="InterPro" id="IPR001307">
    <property type="entry name" value="Thiosulphate_STrfase_CS"/>
</dbReference>
<sequence>MPEESIEVTVEDLATARDAGAEILDVRSPEEYAQGHVPGARNVPLEQLLRTPGEFPDGAQVICQSGGRSLRAAHALREAGVNAVSVSGGTAAWIESGRDTEGGVAQ</sequence>
<dbReference type="PANTHER" id="PTHR45431">
    <property type="entry name" value="RHODANESE-LIKE DOMAIN-CONTAINING PROTEIN 15, CHLOROPLASTIC"/>
    <property type="match status" value="1"/>
</dbReference>
<keyword evidence="3" id="KW-1185">Reference proteome</keyword>